<feature type="region of interest" description="Disordered" evidence="1">
    <location>
        <begin position="1"/>
        <end position="21"/>
    </location>
</feature>
<dbReference type="EMBL" id="BKCJ010428430">
    <property type="protein sequence ID" value="GFA46288.1"/>
    <property type="molecule type" value="Genomic_DNA"/>
</dbReference>
<organism evidence="2">
    <name type="scientific">Tanacetum cinerariifolium</name>
    <name type="common">Dalmatian daisy</name>
    <name type="synonym">Chrysanthemum cinerariifolium</name>
    <dbReference type="NCBI Taxonomy" id="118510"/>
    <lineage>
        <taxon>Eukaryota</taxon>
        <taxon>Viridiplantae</taxon>
        <taxon>Streptophyta</taxon>
        <taxon>Embryophyta</taxon>
        <taxon>Tracheophyta</taxon>
        <taxon>Spermatophyta</taxon>
        <taxon>Magnoliopsida</taxon>
        <taxon>eudicotyledons</taxon>
        <taxon>Gunneridae</taxon>
        <taxon>Pentapetalae</taxon>
        <taxon>asterids</taxon>
        <taxon>campanulids</taxon>
        <taxon>Asterales</taxon>
        <taxon>Asteraceae</taxon>
        <taxon>Asteroideae</taxon>
        <taxon>Anthemideae</taxon>
        <taxon>Anthemidinae</taxon>
        <taxon>Tanacetum</taxon>
    </lineage>
</organism>
<sequence length="356" mass="41992">MESPPATTKIPPTKSKKKQAKNLLKKAIQRHNDSKKAIMQRLEDHEQKLSAHAQINHAKAVKDSVKANMPKFLPHAVSKFVQPQLERIVLDVIKKNLFNELVDVDKEPEEHTLQLGSTVMFGKYMKKLLNKYKITKADLKGPTFKFIKNMFKNNMELDYNLEQCYLALTDRINWTNPEEERFYNDLSKLLPLTGPPSRKTIPTRYFFNNDLKYLRHGNEEKKYDISKDDRYLFYKGSIGHKSPHDVYLKLKIISVQRIKVVKKYGYRYLEEIVVKRVDHKECTFAEADFPRLNQNDIEDMYLLKIQDKIHYIDGIDEFDMINALQIYIQQIVIRKRVKDAWIGVESYQKKLNLTKP</sequence>
<evidence type="ECO:0000256" key="1">
    <source>
        <dbReference type="SAM" id="MobiDB-lite"/>
    </source>
</evidence>
<dbReference type="AlphaFoldDB" id="A0A699JM38"/>
<proteinExistence type="predicted"/>
<reference evidence="2" key="1">
    <citation type="journal article" date="2019" name="Sci. Rep.">
        <title>Draft genome of Tanacetum cinerariifolium, the natural source of mosquito coil.</title>
        <authorList>
            <person name="Yamashiro T."/>
            <person name="Shiraishi A."/>
            <person name="Satake H."/>
            <person name="Nakayama K."/>
        </authorList>
    </citation>
    <scope>NUCLEOTIDE SEQUENCE</scope>
</reference>
<evidence type="ECO:0000313" key="2">
    <source>
        <dbReference type="EMBL" id="GFA46288.1"/>
    </source>
</evidence>
<name>A0A699JM38_TANCI</name>
<feature type="compositionally biased region" description="Low complexity" evidence="1">
    <location>
        <begin position="1"/>
        <end position="13"/>
    </location>
</feature>
<accession>A0A699JM38</accession>
<comment type="caution">
    <text evidence="2">The sequence shown here is derived from an EMBL/GenBank/DDBJ whole genome shotgun (WGS) entry which is preliminary data.</text>
</comment>
<gene>
    <name evidence="2" type="ORF">Tci_618260</name>
</gene>
<protein>
    <submittedName>
        <fullName evidence="2">Uncharacterized protein</fullName>
    </submittedName>
</protein>